<dbReference type="EMBL" id="QGMG01000028">
    <property type="protein sequence ID" value="TVY58736.1"/>
    <property type="molecule type" value="Genomic_DNA"/>
</dbReference>
<dbReference type="Proteomes" id="UP000481288">
    <property type="component" value="Unassembled WGS sequence"/>
</dbReference>
<feature type="region of interest" description="Disordered" evidence="1">
    <location>
        <begin position="1"/>
        <end position="86"/>
    </location>
</feature>
<protein>
    <submittedName>
        <fullName evidence="2">Uncharacterized protein</fullName>
    </submittedName>
</protein>
<sequence length="112" mass="12650">MGSCTSRLRAELVAPPSQGGNTKILYPQRPDPYLTRKERNEIQSLQASQRTNQNRKRSENGNGNGNGAKLERKETPSGIPGLTYDHAGRPVWRQEIANRSRSRIQIEHRESV</sequence>
<evidence type="ECO:0000313" key="3">
    <source>
        <dbReference type="Proteomes" id="UP000481288"/>
    </source>
</evidence>
<evidence type="ECO:0000256" key="1">
    <source>
        <dbReference type="SAM" id="MobiDB-lite"/>
    </source>
</evidence>
<gene>
    <name evidence="2" type="ORF">LCER1_G002038</name>
</gene>
<feature type="compositionally biased region" description="Polar residues" evidence="1">
    <location>
        <begin position="42"/>
        <end position="52"/>
    </location>
</feature>
<reference evidence="2 3" key="1">
    <citation type="submission" date="2018-05" db="EMBL/GenBank/DDBJ databases">
        <title>Whole genome sequencing for identification of molecular markers to develop diagnostic detection tools for the regulated plant pathogen Lachnellula willkommii.</title>
        <authorList>
            <person name="Giroux E."/>
            <person name="Bilodeau G."/>
        </authorList>
    </citation>
    <scope>NUCLEOTIDE SEQUENCE [LARGE SCALE GENOMIC DNA]</scope>
    <source>
        <strain evidence="2 3">CBS 625.97</strain>
    </source>
</reference>
<dbReference type="OrthoDB" id="3505678at2759"/>
<proteinExistence type="predicted"/>
<dbReference type="AlphaFoldDB" id="A0A7D8UVG0"/>
<comment type="caution">
    <text evidence="2">The sequence shown here is derived from an EMBL/GenBank/DDBJ whole genome shotgun (WGS) entry which is preliminary data.</text>
</comment>
<accession>A0A7D8UVG0</accession>
<organism evidence="2 3">
    <name type="scientific">Lachnellula cervina</name>
    <dbReference type="NCBI Taxonomy" id="1316786"/>
    <lineage>
        <taxon>Eukaryota</taxon>
        <taxon>Fungi</taxon>
        <taxon>Dikarya</taxon>
        <taxon>Ascomycota</taxon>
        <taxon>Pezizomycotina</taxon>
        <taxon>Leotiomycetes</taxon>
        <taxon>Helotiales</taxon>
        <taxon>Lachnaceae</taxon>
        <taxon>Lachnellula</taxon>
    </lineage>
</organism>
<name>A0A7D8UVG0_9HELO</name>
<keyword evidence="3" id="KW-1185">Reference proteome</keyword>
<evidence type="ECO:0000313" key="2">
    <source>
        <dbReference type="EMBL" id="TVY58736.1"/>
    </source>
</evidence>